<keyword evidence="3" id="KW-1185">Reference proteome</keyword>
<evidence type="ECO:0000313" key="2">
    <source>
        <dbReference type="EMBL" id="QUN04761.1"/>
    </source>
</evidence>
<name>A0ABX7YRF8_9GAMM</name>
<keyword evidence="1" id="KW-0732">Signal</keyword>
<sequence>MVKLAKILAAAAMVFGIATSAWAMGKVHEGTILDTMDSGGYTYVQVKEGDTTFWAAGPQVKVEKGDKVQMVEQMWMSNFTSKTLKRTFDKLMFVGEIAKK</sequence>
<feature type="signal peptide" evidence="1">
    <location>
        <begin position="1"/>
        <end position="23"/>
    </location>
</feature>
<reference evidence="2 3" key="1">
    <citation type="submission" date="2021-04" db="EMBL/GenBank/DDBJ databases">
        <title>Novel species identification of genus Shewanella.</title>
        <authorList>
            <person name="Liu G."/>
        </authorList>
    </citation>
    <scope>NUCLEOTIDE SEQUENCE [LARGE SCALE GENOMIC DNA]</scope>
    <source>
        <strain evidence="2 3">FJAT-54481</strain>
    </source>
</reference>
<evidence type="ECO:0000256" key="1">
    <source>
        <dbReference type="SAM" id="SignalP"/>
    </source>
</evidence>
<dbReference type="RefSeq" id="WP_212593814.1">
    <property type="nucleotide sequence ID" value="NZ_CP073587.1"/>
</dbReference>
<protein>
    <submittedName>
        <fullName evidence="2">NrfJ</fullName>
    </submittedName>
</protein>
<organism evidence="2 3">
    <name type="scientific">Shewanella yunxiaonensis</name>
    <dbReference type="NCBI Taxonomy" id="2829809"/>
    <lineage>
        <taxon>Bacteria</taxon>
        <taxon>Pseudomonadati</taxon>
        <taxon>Pseudomonadota</taxon>
        <taxon>Gammaproteobacteria</taxon>
        <taxon>Alteromonadales</taxon>
        <taxon>Shewanellaceae</taxon>
        <taxon>Shewanella</taxon>
    </lineage>
</organism>
<evidence type="ECO:0000313" key="3">
    <source>
        <dbReference type="Proteomes" id="UP000679575"/>
    </source>
</evidence>
<gene>
    <name evidence="2" type="ORF">KDN34_10910</name>
</gene>
<dbReference type="Proteomes" id="UP000679575">
    <property type="component" value="Chromosome"/>
</dbReference>
<accession>A0ABX7YRF8</accession>
<feature type="chain" id="PRO_5046838079" evidence="1">
    <location>
        <begin position="24"/>
        <end position="100"/>
    </location>
</feature>
<dbReference type="EMBL" id="CP073587">
    <property type="protein sequence ID" value="QUN04761.1"/>
    <property type="molecule type" value="Genomic_DNA"/>
</dbReference>
<proteinExistence type="predicted"/>